<proteinExistence type="predicted"/>
<name>A0A918PFW4_9SPHN</name>
<comment type="caution">
    <text evidence="1">The sequence shown here is derived from an EMBL/GenBank/DDBJ whole genome shotgun (WGS) entry which is preliminary data.</text>
</comment>
<protein>
    <submittedName>
        <fullName evidence="1">Uncharacterized protein</fullName>
    </submittedName>
</protein>
<dbReference type="AlphaFoldDB" id="A0A918PFW4"/>
<evidence type="ECO:0000313" key="1">
    <source>
        <dbReference type="EMBL" id="GGZ06361.1"/>
    </source>
</evidence>
<organism evidence="1 2">
    <name type="scientific">Novosphingobium colocasiae</name>
    <dbReference type="NCBI Taxonomy" id="1256513"/>
    <lineage>
        <taxon>Bacteria</taxon>
        <taxon>Pseudomonadati</taxon>
        <taxon>Pseudomonadota</taxon>
        <taxon>Alphaproteobacteria</taxon>
        <taxon>Sphingomonadales</taxon>
        <taxon>Sphingomonadaceae</taxon>
        <taxon>Novosphingobium</taxon>
    </lineage>
</organism>
<dbReference type="EMBL" id="BMZA01000007">
    <property type="protein sequence ID" value="GGZ06361.1"/>
    <property type="molecule type" value="Genomic_DNA"/>
</dbReference>
<keyword evidence="2" id="KW-1185">Reference proteome</keyword>
<reference evidence="1" key="1">
    <citation type="journal article" date="2014" name="Int. J. Syst. Evol. Microbiol.">
        <title>Complete genome sequence of Corynebacterium casei LMG S-19264T (=DSM 44701T), isolated from a smear-ripened cheese.</title>
        <authorList>
            <consortium name="US DOE Joint Genome Institute (JGI-PGF)"/>
            <person name="Walter F."/>
            <person name="Albersmeier A."/>
            <person name="Kalinowski J."/>
            <person name="Ruckert C."/>
        </authorList>
    </citation>
    <scope>NUCLEOTIDE SEQUENCE</scope>
    <source>
        <strain evidence="1">KCTC 32255</strain>
    </source>
</reference>
<gene>
    <name evidence="1" type="ORF">GCM10011614_21630</name>
</gene>
<dbReference type="Proteomes" id="UP000648075">
    <property type="component" value="Unassembled WGS sequence"/>
</dbReference>
<sequence length="97" mass="10309">MDDVAGTVPEGEPAEADLSQFAKYESTFIFVSVTLVSTLWHRCNASRRGRTARAAAVWGTAGPIASCVSGARVAKCPVRRSGRKILHPPQAHGSSDK</sequence>
<accession>A0A918PFW4</accession>
<evidence type="ECO:0000313" key="2">
    <source>
        <dbReference type="Proteomes" id="UP000648075"/>
    </source>
</evidence>
<reference evidence="1" key="2">
    <citation type="submission" date="2020-09" db="EMBL/GenBank/DDBJ databases">
        <authorList>
            <person name="Sun Q."/>
            <person name="Kim S."/>
        </authorList>
    </citation>
    <scope>NUCLEOTIDE SEQUENCE</scope>
    <source>
        <strain evidence="1">KCTC 32255</strain>
    </source>
</reference>